<dbReference type="InterPro" id="IPR007210">
    <property type="entry name" value="ABC_Gly_betaine_transp_sub-bd"/>
</dbReference>
<dbReference type="PROSITE" id="PS51257">
    <property type="entry name" value="PROKAR_LIPOPROTEIN"/>
    <property type="match status" value="1"/>
</dbReference>
<proteinExistence type="predicted"/>
<dbReference type="EMBL" id="VCYH01000005">
    <property type="protein sequence ID" value="MDN7024943.1"/>
    <property type="molecule type" value="Genomic_DNA"/>
</dbReference>
<comment type="caution">
    <text evidence="6">The sequence shown here is derived from an EMBL/GenBank/DDBJ whole genome shotgun (WGS) entry which is preliminary data.</text>
</comment>
<dbReference type="Gene3D" id="3.40.190.100">
    <property type="entry name" value="Glycine betaine-binding periplasmic protein, domain 2"/>
    <property type="match status" value="1"/>
</dbReference>
<dbReference type="CDD" id="cd13639">
    <property type="entry name" value="PBP2_OpuAC_like"/>
    <property type="match status" value="1"/>
</dbReference>
<evidence type="ECO:0000259" key="5">
    <source>
        <dbReference type="Pfam" id="PF04069"/>
    </source>
</evidence>
<dbReference type="Proteomes" id="UP001168338">
    <property type="component" value="Unassembled WGS sequence"/>
</dbReference>
<keyword evidence="7" id="KW-1185">Reference proteome</keyword>
<comment type="subcellular location">
    <subcellularLocation>
        <location evidence="1">Cell membrane</location>
    </subcellularLocation>
</comment>
<dbReference type="SUPFAM" id="SSF53850">
    <property type="entry name" value="Periplasmic binding protein-like II"/>
    <property type="match status" value="1"/>
</dbReference>
<keyword evidence="3" id="KW-1003">Cell membrane</keyword>
<dbReference type="PANTHER" id="PTHR47737:SF1">
    <property type="entry name" value="GLYCINE BETAINE_PROLINE BETAINE TRANSPORT SYSTEM PERMEASE PROTEIN PROW"/>
    <property type="match status" value="1"/>
</dbReference>
<dbReference type="Gene3D" id="3.10.105.10">
    <property type="entry name" value="Dipeptide-binding Protein, Domain 3"/>
    <property type="match status" value="2"/>
</dbReference>
<evidence type="ECO:0000256" key="1">
    <source>
        <dbReference type="ARBA" id="ARBA00004236"/>
    </source>
</evidence>
<reference evidence="6" key="1">
    <citation type="submission" date="2019-05" db="EMBL/GenBank/DDBJ databases">
        <title>Methanoculleus sp. FWC-SCC1, a methanogenic archaeon isolated from deep marine cold seep.</title>
        <authorList>
            <person name="Chen Y.-W."/>
            <person name="Chen S.-C."/>
            <person name="Teng N.-H."/>
            <person name="Lai M.-C."/>
        </authorList>
    </citation>
    <scope>NUCLEOTIDE SEQUENCE</scope>
    <source>
        <strain evidence="6">FWC-SCC1</strain>
    </source>
</reference>
<evidence type="ECO:0000256" key="4">
    <source>
        <dbReference type="ARBA" id="ARBA00023136"/>
    </source>
</evidence>
<dbReference type="Pfam" id="PF04069">
    <property type="entry name" value="OpuAC"/>
    <property type="match status" value="1"/>
</dbReference>
<evidence type="ECO:0000256" key="3">
    <source>
        <dbReference type="ARBA" id="ARBA00022475"/>
    </source>
</evidence>
<keyword evidence="2" id="KW-0813">Transport</keyword>
<gene>
    <name evidence="6" type="ORF">FGU65_08595</name>
</gene>
<protein>
    <submittedName>
        <fullName evidence="6">Glycine betaine ABC transporter substrate-binding protein</fullName>
    </submittedName>
</protein>
<accession>A0ABT8MAI0</accession>
<sequence length="296" mass="32204">MNLKSIGLFCIVGILVVLCTVGAGCTGTTSPGTGDGSDEPKTIEMVYTPWGTAISSANVMKQVLEEAGYDVELKQVDVGLAFQAVAGGNVDCFIDAWVPSCHGSYMNEYEGQMDFVRYNMEGTRCGLVVPSYVTIDSIDELNSVKDKFDGQIIGIEPGAGIMGQSEDAIEEYGLDYTVIAGSEVGMLTTLSSAIDKEEWVVVTGWTPHWKFARWDLKYLDDPKGVYGGEEYIATLARLGLQEDKPEAYAILERFHWTADDMCEVMYAIEQGIPEDEAAAAWIAGNHDQVDAWLGKA</sequence>
<evidence type="ECO:0000313" key="7">
    <source>
        <dbReference type="Proteomes" id="UP001168338"/>
    </source>
</evidence>
<feature type="domain" description="ABC-type glycine betaine transport system substrate-binding" evidence="5">
    <location>
        <begin position="41"/>
        <end position="283"/>
    </location>
</feature>
<keyword evidence="4" id="KW-0472">Membrane</keyword>
<dbReference type="PANTHER" id="PTHR47737">
    <property type="entry name" value="GLYCINE BETAINE/PROLINE BETAINE TRANSPORT SYSTEM PERMEASE PROTEIN PROW"/>
    <property type="match status" value="1"/>
</dbReference>
<evidence type="ECO:0000256" key="2">
    <source>
        <dbReference type="ARBA" id="ARBA00022448"/>
    </source>
</evidence>
<name>A0ABT8MAI0_9EURY</name>
<organism evidence="6 7">
    <name type="scientific">Methanoculleus frigidifontis</name>
    <dbReference type="NCBI Taxonomy" id="2584085"/>
    <lineage>
        <taxon>Archaea</taxon>
        <taxon>Methanobacteriati</taxon>
        <taxon>Methanobacteriota</taxon>
        <taxon>Stenosarchaea group</taxon>
        <taxon>Methanomicrobia</taxon>
        <taxon>Methanomicrobiales</taxon>
        <taxon>Methanomicrobiaceae</taxon>
        <taxon>Methanoculleus</taxon>
    </lineage>
</organism>
<evidence type="ECO:0000313" key="6">
    <source>
        <dbReference type="EMBL" id="MDN7024943.1"/>
    </source>
</evidence>